<dbReference type="EMBL" id="CP095043">
    <property type="protein sequence ID" value="UOQ61889.1"/>
    <property type="molecule type" value="Genomic_DNA"/>
</dbReference>
<feature type="transmembrane region" description="Helical" evidence="1">
    <location>
        <begin position="318"/>
        <end position="340"/>
    </location>
</feature>
<dbReference type="InterPro" id="IPR013783">
    <property type="entry name" value="Ig-like_fold"/>
</dbReference>
<reference evidence="3 4" key="1">
    <citation type="submission" date="2022-04" db="EMBL/GenBank/DDBJ databases">
        <title>Leucobacter sp. isolated from rhizosphere of onion.</title>
        <authorList>
            <person name="Won M."/>
            <person name="Lee C.-M."/>
            <person name="Woen H.-Y."/>
            <person name="Kwon S.-W."/>
        </authorList>
    </citation>
    <scope>NUCLEOTIDE SEQUENCE [LARGE SCALE GENOMIC DNA]</scope>
    <source>
        <strain evidence="3 4">H25R-14</strain>
    </source>
</reference>
<feature type="domain" description="Bacterial Ig-like" evidence="2">
    <location>
        <begin position="124"/>
        <end position="200"/>
    </location>
</feature>
<dbReference type="NCBIfam" id="TIGR01167">
    <property type="entry name" value="LPXTG_anchor"/>
    <property type="match status" value="1"/>
</dbReference>
<dbReference type="Pfam" id="PF16640">
    <property type="entry name" value="Big_3_5"/>
    <property type="match status" value="1"/>
</dbReference>
<protein>
    <submittedName>
        <fullName evidence="3">Ig-like domain-containing protein</fullName>
    </submittedName>
</protein>
<evidence type="ECO:0000256" key="1">
    <source>
        <dbReference type="SAM" id="Phobius"/>
    </source>
</evidence>
<evidence type="ECO:0000313" key="4">
    <source>
        <dbReference type="Proteomes" id="UP000831775"/>
    </source>
</evidence>
<dbReference type="Proteomes" id="UP000831775">
    <property type="component" value="Chromosome"/>
</dbReference>
<gene>
    <name evidence="3" type="ORF">MUN76_07450</name>
</gene>
<name>A0ABY4G0Q3_9MICO</name>
<keyword evidence="1" id="KW-0472">Membrane</keyword>
<keyword evidence="4" id="KW-1185">Reference proteome</keyword>
<sequence>MVQISYVQSYDTALSASTVGSPVFGEDATVEVTVTNTTDPTVTVASGTVTVTADGTGFSGDVVNGVATVVLSDLPPGDTALALAYTPVVDAPFEASTGTGSITVDRAPTTVGLLVDGEPEFGDTRLTAAVQPVGPVIGLATGTVELWSGSALIATATLQDGIATFALDDDLVPGDYELTATYSGDTFFAPSASDEVPVDIAKGQTSVSVATAPNPNASNVAIAPVVTLSGSSSLLSPAGTLSLRVDGTVVETIEVSARNAPSVSVAFGAVTLDPGSHTIDAVYAGNELFLPSTSAPVTQTTAAVAPKPTPLPTTGGDLGAGLLAAGVLLAGGLSLVAARWSQRLVRSGR</sequence>
<dbReference type="InterPro" id="IPR032109">
    <property type="entry name" value="Big_3_5"/>
</dbReference>
<keyword evidence="1" id="KW-1133">Transmembrane helix</keyword>
<dbReference type="Gene3D" id="2.60.40.10">
    <property type="entry name" value="Immunoglobulins"/>
    <property type="match status" value="2"/>
</dbReference>
<keyword evidence="1" id="KW-0812">Transmembrane</keyword>
<evidence type="ECO:0000259" key="2">
    <source>
        <dbReference type="Pfam" id="PF16640"/>
    </source>
</evidence>
<evidence type="ECO:0000313" key="3">
    <source>
        <dbReference type="EMBL" id="UOQ61889.1"/>
    </source>
</evidence>
<proteinExistence type="predicted"/>
<organism evidence="3 4">
    <name type="scientific">Leucobacter rhizosphaerae</name>
    <dbReference type="NCBI Taxonomy" id="2932245"/>
    <lineage>
        <taxon>Bacteria</taxon>
        <taxon>Bacillati</taxon>
        <taxon>Actinomycetota</taxon>
        <taxon>Actinomycetes</taxon>
        <taxon>Micrococcales</taxon>
        <taxon>Microbacteriaceae</taxon>
        <taxon>Leucobacter</taxon>
    </lineage>
</organism>
<accession>A0ABY4G0Q3</accession>